<dbReference type="Gene3D" id="3.40.50.720">
    <property type="entry name" value="NAD(P)-binding Rossmann-like Domain"/>
    <property type="match status" value="1"/>
</dbReference>
<dbReference type="FunFam" id="3.40.50.720:FF:000084">
    <property type="entry name" value="Short-chain dehydrogenase reductase"/>
    <property type="match status" value="1"/>
</dbReference>
<dbReference type="InterPro" id="IPR020904">
    <property type="entry name" value="Sc_DH/Rdtase_CS"/>
</dbReference>
<proteinExistence type="inferred from homology"/>
<dbReference type="CDD" id="cd05233">
    <property type="entry name" value="SDR_c"/>
    <property type="match status" value="1"/>
</dbReference>
<dbReference type="InterPro" id="IPR002347">
    <property type="entry name" value="SDR_fam"/>
</dbReference>
<dbReference type="SMART" id="SM00822">
    <property type="entry name" value="PKS_KR"/>
    <property type="match status" value="1"/>
</dbReference>
<evidence type="ECO:0000313" key="5">
    <source>
        <dbReference type="Proteomes" id="UP001231701"/>
    </source>
</evidence>
<dbReference type="GO" id="GO:0016491">
    <property type="term" value="F:oxidoreductase activity"/>
    <property type="evidence" value="ECO:0007669"/>
    <property type="project" value="UniProtKB-KW"/>
</dbReference>
<feature type="domain" description="Ketoreductase" evidence="3">
    <location>
        <begin position="18"/>
        <end position="208"/>
    </location>
</feature>
<protein>
    <submittedName>
        <fullName evidence="4">SDR family oxidoreductase</fullName>
        <ecNumber evidence="4">1.1.-.-</ecNumber>
    </submittedName>
</protein>
<dbReference type="EMBL" id="CP121271">
    <property type="protein sequence ID" value="WMC84396.1"/>
    <property type="molecule type" value="Genomic_DNA"/>
</dbReference>
<reference evidence="4" key="1">
    <citation type="submission" date="2023-03" db="EMBL/GenBank/DDBJ databases">
        <title>Borrelidin-producing and root-colonizing Streptomyces rochei is a potent biopesticide for soil-borne oomycete-caused plant diseases.</title>
        <authorList>
            <person name="Zhou D."/>
            <person name="Wang X."/>
            <person name="Navarro-Munoz J.C."/>
            <person name="Li W."/>
            <person name="Li J."/>
            <person name="Jiu M."/>
            <person name="Deng S."/>
            <person name="Ye Y."/>
            <person name="Daly P."/>
            <person name="Wei L."/>
        </authorList>
    </citation>
    <scope>NUCLEOTIDE SEQUENCE</scope>
    <source>
        <strain evidence="4">JK1</strain>
    </source>
</reference>
<dbReference type="Proteomes" id="UP001231701">
    <property type="component" value="Chromosome"/>
</dbReference>
<dbReference type="InterPro" id="IPR036291">
    <property type="entry name" value="NAD(P)-bd_dom_sf"/>
</dbReference>
<dbReference type="PANTHER" id="PTHR43669">
    <property type="entry name" value="5-KETO-D-GLUCONATE 5-REDUCTASE"/>
    <property type="match status" value="1"/>
</dbReference>
<evidence type="ECO:0000313" key="4">
    <source>
        <dbReference type="EMBL" id="WMC84396.1"/>
    </source>
</evidence>
<dbReference type="PANTHER" id="PTHR43669:SF8">
    <property type="entry name" value="SHORT-CHAIN TYPE DEHYDROGENASE_REDUCTASE-RELATED"/>
    <property type="match status" value="1"/>
</dbReference>
<evidence type="ECO:0000256" key="1">
    <source>
        <dbReference type="ARBA" id="ARBA00006484"/>
    </source>
</evidence>
<sequence>MSSSYPQRPQAMPRFQGRVAVVTGAAGGIGAATARRLADEGARVLVADIDTAEGERTARAIRDAGGQALFHPTDVSDEASWASALDTVREAYGPVSALVSNAYAVRVAPAHATTLDQWNQQLGVTLTGAFLGFRACLEDLRATRGGAVLISSVHALVGLPGRPAYASAKAGLTGLARQLAVEYGPDVRVNALLPGPVLTRAWDGIGEEDRRASAEQTVAGRLGRPEEVAGATAFLLSDDASFVTGASLVVDGGWSAYKTSS</sequence>
<evidence type="ECO:0000256" key="2">
    <source>
        <dbReference type="ARBA" id="ARBA00023002"/>
    </source>
</evidence>
<organism evidence="4 5">
    <name type="scientific">Streptomyces rochei</name>
    <name type="common">Streptomyces parvullus</name>
    <dbReference type="NCBI Taxonomy" id="1928"/>
    <lineage>
        <taxon>Bacteria</taxon>
        <taxon>Bacillati</taxon>
        <taxon>Actinomycetota</taxon>
        <taxon>Actinomycetes</taxon>
        <taxon>Kitasatosporales</taxon>
        <taxon>Streptomycetaceae</taxon>
        <taxon>Streptomyces</taxon>
        <taxon>Streptomyces rochei group</taxon>
    </lineage>
</organism>
<dbReference type="RefSeq" id="WP_125769484.1">
    <property type="nucleotide sequence ID" value="NZ_CP121271.1"/>
</dbReference>
<dbReference type="SUPFAM" id="SSF51735">
    <property type="entry name" value="NAD(P)-binding Rossmann-fold domains"/>
    <property type="match status" value="1"/>
</dbReference>
<comment type="similarity">
    <text evidence="1">Belongs to the short-chain dehydrogenases/reductases (SDR) family.</text>
</comment>
<gene>
    <name evidence="4" type="ORF">P7W03_01990</name>
</gene>
<dbReference type="AlphaFoldDB" id="A0AAX3ZB32"/>
<dbReference type="GeneID" id="90940757"/>
<evidence type="ECO:0000259" key="3">
    <source>
        <dbReference type="SMART" id="SM00822"/>
    </source>
</evidence>
<keyword evidence="2 4" id="KW-0560">Oxidoreductase</keyword>
<name>A0AAX3ZB32_STRRO</name>
<dbReference type="PROSITE" id="PS00061">
    <property type="entry name" value="ADH_SHORT"/>
    <property type="match status" value="1"/>
</dbReference>
<accession>A0AAX3ZB32</accession>
<dbReference type="InterPro" id="IPR057326">
    <property type="entry name" value="KR_dom"/>
</dbReference>
<dbReference type="EC" id="1.1.-.-" evidence="4"/>
<dbReference type="PRINTS" id="PR00081">
    <property type="entry name" value="GDHRDH"/>
</dbReference>
<dbReference type="Pfam" id="PF13561">
    <property type="entry name" value="adh_short_C2"/>
    <property type="match status" value="1"/>
</dbReference>